<accession>Q0TV98</accession>
<dbReference type="KEGG" id="pno:SNOG_16585"/>
<dbReference type="Proteomes" id="UP000001055">
    <property type="component" value="Unassembled WGS sequence"/>
</dbReference>
<reference evidence="2" key="1">
    <citation type="journal article" date="2007" name="Plant Cell">
        <title>Dothideomycete-plant interactions illuminated by genome sequencing and EST analysis of the wheat pathogen Stagonospora nodorum.</title>
        <authorList>
            <person name="Hane J.K."/>
            <person name="Lowe R.G."/>
            <person name="Solomon P.S."/>
            <person name="Tan K.C."/>
            <person name="Schoch C.L."/>
            <person name="Spatafora J.W."/>
            <person name="Crous P.W."/>
            <person name="Kodira C."/>
            <person name="Birren B.W."/>
            <person name="Galagan J.E."/>
            <person name="Torriani S.F."/>
            <person name="McDonald B.A."/>
            <person name="Oliver R.P."/>
        </authorList>
    </citation>
    <scope>NUCLEOTIDE SEQUENCE [LARGE SCALE GENOMIC DNA]</scope>
    <source>
        <strain evidence="2">SN15 / ATCC MYA-4574 / FGSC 10173</strain>
    </source>
</reference>
<evidence type="ECO:0000313" key="1">
    <source>
        <dbReference type="EMBL" id="EAT76052.1"/>
    </source>
</evidence>
<protein>
    <submittedName>
        <fullName evidence="1">Uncharacterized protein</fullName>
    </submittedName>
</protein>
<gene>
    <name evidence="1" type="ORF">SNOG_16585</name>
</gene>
<evidence type="ECO:0000313" key="2">
    <source>
        <dbReference type="Proteomes" id="UP000001055"/>
    </source>
</evidence>
<dbReference type="RefSeq" id="XP_001806673.1">
    <property type="nucleotide sequence ID" value="XM_001806621.1"/>
</dbReference>
<dbReference type="HOGENOM" id="CLU_2251026_0_0_1"/>
<dbReference type="InParanoid" id="Q0TV98"/>
<sequence length="104" mass="11112">MSPLTPSKPNGQYVVKIARLSSSGYVGSPAMFKGSCSLATNHLLAQYNVGHIIPQGSSGVVYLHIVDAIEVYRLGYALLSHSIPRNDPHIDEGAMSKQAAMLTD</sequence>
<organism evidence="1 2">
    <name type="scientific">Phaeosphaeria nodorum (strain SN15 / ATCC MYA-4574 / FGSC 10173)</name>
    <name type="common">Glume blotch fungus</name>
    <name type="synonym">Parastagonospora nodorum</name>
    <dbReference type="NCBI Taxonomy" id="321614"/>
    <lineage>
        <taxon>Eukaryota</taxon>
        <taxon>Fungi</taxon>
        <taxon>Dikarya</taxon>
        <taxon>Ascomycota</taxon>
        <taxon>Pezizomycotina</taxon>
        <taxon>Dothideomycetes</taxon>
        <taxon>Pleosporomycetidae</taxon>
        <taxon>Pleosporales</taxon>
        <taxon>Pleosporineae</taxon>
        <taxon>Phaeosphaeriaceae</taxon>
        <taxon>Parastagonospora</taxon>
    </lineage>
</organism>
<dbReference type="AlphaFoldDB" id="Q0TV98"/>
<proteinExistence type="predicted"/>
<dbReference type="GeneID" id="5983606"/>
<name>Q0TV98_PHANO</name>
<dbReference type="EMBL" id="CH445383">
    <property type="protein sequence ID" value="EAT76052.1"/>
    <property type="molecule type" value="Genomic_DNA"/>
</dbReference>